<dbReference type="AlphaFoldDB" id="A0A392P830"/>
<name>A0A392P830_9FABA</name>
<keyword evidence="2" id="KW-1185">Reference proteome</keyword>
<dbReference type="EMBL" id="LXQA010064111">
    <property type="protein sequence ID" value="MCI07075.1"/>
    <property type="molecule type" value="Genomic_DNA"/>
</dbReference>
<dbReference type="Proteomes" id="UP000265520">
    <property type="component" value="Unassembled WGS sequence"/>
</dbReference>
<keyword evidence="1" id="KW-0548">Nucleotidyltransferase</keyword>
<feature type="non-terminal residue" evidence="1">
    <location>
        <position position="256"/>
    </location>
</feature>
<accession>A0A392P830</accession>
<keyword evidence="1" id="KW-0808">Transferase</keyword>
<organism evidence="1 2">
    <name type="scientific">Trifolium medium</name>
    <dbReference type="NCBI Taxonomy" id="97028"/>
    <lineage>
        <taxon>Eukaryota</taxon>
        <taxon>Viridiplantae</taxon>
        <taxon>Streptophyta</taxon>
        <taxon>Embryophyta</taxon>
        <taxon>Tracheophyta</taxon>
        <taxon>Spermatophyta</taxon>
        <taxon>Magnoliopsida</taxon>
        <taxon>eudicotyledons</taxon>
        <taxon>Gunneridae</taxon>
        <taxon>Pentapetalae</taxon>
        <taxon>rosids</taxon>
        <taxon>fabids</taxon>
        <taxon>Fabales</taxon>
        <taxon>Fabaceae</taxon>
        <taxon>Papilionoideae</taxon>
        <taxon>50 kb inversion clade</taxon>
        <taxon>NPAAA clade</taxon>
        <taxon>Hologalegina</taxon>
        <taxon>IRL clade</taxon>
        <taxon>Trifolieae</taxon>
        <taxon>Trifolium</taxon>
    </lineage>
</organism>
<reference evidence="1 2" key="1">
    <citation type="journal article" date="2018" name="Front. Plant Sci.">
        <title>Red Clover (Trifolium pratense) and Zigzag Clover (T. medium) - A Picture of Genomic Similarities and Differences.</title>
        <authorList>
            <person name="Dluhosova J."/>
            <person name="Istvanek J."/>
            <person name="Nedelnik J."/>
            <person name="Repkova J."/>
        </authorList>
    </citation>
    <scope>NUCLEOTIDE SEQUENCE [LARGE SCALE GENOMIC DNA]</scope>
    <source>
        <strain evidence="2">cv. 10/8</strain>
        <tissue evidence="1">Leaf</tissue>
    </source>
</reference>
<dbReference type="GO" id="GO:0003964">
    <property type="term" value="F:RNA-directed DNA polymerase activity"/>
    <property type="evidence" value="ECO:0007669"/>
    <property type="project" value="UniProtKB-KW"/>
</dbReference>
<evidence type="ECO:0000313" key="1">
    <source>
        <dbReference type="EMBL" id="MCI07075.1"/>
    </source>
</evidence>
<comment type="caution">
    <text evidence="1">The sequence shown here is derived from an EMBL/GenBank/DDBJ whole genome shotgun (WGS) entry which is preliminary data.</text>
</comment>
<proteinExistence type="predicted"/>
<sequence>SVKVSTLTKLRSDHFPILLDFKNHDIQFSSSFKFMKMWIAHPDCFNTVKLCWNTSFIGCLMFVLNQKLKKLKETLKLWNKEVFGNIHSNVKLATAKVDSIQHDIDSLGPSDSLFEQEKIARLELEKFLGMEESYWQQKANIHWHCDGDRNTAYFHRFAKIKNTINLITSLKHGDSTLTDPNIISSHVVDHFSNLFNQNSRVTDNGLIEDVIPNLLTDNINNMLTMLPSFDEIKNAVFSLNKDSAPGPDGFGALFFQ</sequence>
<feature type="non-terminal residue" evidence="1">
    <location>
        <position position="1"/>
    </location>
</feature>
<evidence type="ECO:0000313" key="2">
    <source>
        <dbReference type="Proteomes" id="UP000265520"/>
    </source>
</evidence>
<protein>
    <submittedName>
        <fullName evidence="1">RNA-directed DNA polymerase (Reverse transcriptase)</fullName>
    </submittedName>
</protein>
<keyword evidence="1" id="KW-0695">RNA-directed DNA polymerase</keyword>